<dbReference type="AlphaFoldDB" id="A0A1B7XXI6"/>
<dbReference type="VEuPathDB" id="FungiDB:CH63R_11175"/>
<dbReference type="EMBL" id="LTAN01000008">
    <property type="protein sequence ID" value="OBR04472.1"/>
    <property type="molecule type" value="Genomic_DNA"/>
</dbReference>
<name>A0A1B7XXI6_COLHI</name>
<dbReference type="Proteomes" id="UP000092177">
    <property type="component" value="Chromosome 8"/>
</dbReference>
<comment type="caution">
    <text evidence="1">The sequence shown here is derived from an EMBL/GenBank/DDBJ whole genome shotgun (WGS) entry which is preliminary data.</text>
</comment>
<sequence length="61" mass="6668">MAVNLLKLSRVSIWISVGACSCKSKVDLAKHVENPEHLVLGFAVKLHEFLVPPVAEDNGTR</sequence>
<evidence type="ECO:0000313" key="1">
    <source>
        <dbReference type="EMBL" id="OBR04472.1"/>
    </source>
</evidence>
<dbReference type="KEGG" id="chig:CH63R_11175"/>
<evidence type="ECO:0000313" key="2">
    <source>
        <dbReference type="Proteomes" id="UP000092177"/>
    </source>
</evidence>
<reference evidence="2" key="1">
    <citation type="journal article" date="2017" name="BMC Genomics">
        <title>Gapless genome assembly of Colletotrichum higginsianum reveals chromosome structure and association of transposable elements with secondary metabolite gene clusters.</title>
        <authorList>
            <person name="Dallery J.-F."/>
            <person name="Lapalu N."/>
            <person name="Zampounis A."/>
            <person name="Pigne S."/>
            <person name="Luyten I."/>
            <person name="Amselem J."/>
            <person name="Wittenberg A.H.J."/>
            <person name="Zhou S."/>
            <person name="de Queiroz M.V."/>
            <person name="Robin G.P."/>
            <person name="Auger A."/>
            <person name="Hainaut M."/>
            <person name="Henrissat B."/>
            <person name="Kim K.-T."/>
            <person name="Lee Y.-H."/>
            <person name="Lespinet O."/>
            <person name="Schwartz D.C."/>
            <person name="Thon M.R."/>
            <person name="O'Connell R.J."/>
        </authorList>
    </citation>
    <scope>NUCLEOTIDE SEQUENCE [LARGE SCALE GENOMIC DNA]</scope>
    <source>
        <strain evidence="2">IMI 349063</strain>
    </source>
</reference>
<dbReference type="GeneID" id="28870256"/>
<dbReference type="RefSeq" id="XP_018152990.1">
    <property type="nucleotide sequence ID" value="XM_018306149.1"/>
</dbReference>
<accession>A0A1B7XXI6</accession>
<keyword evidence="2" id="KW-1185">Reference proteome</keyword>
<proteinExistence type="predicted"/>
<dbReference type="PROSITE" id="PS51257">
    <property type="entry name" value="PROKAR_LIPOPROTEIN"/>
    <property type="match status" value="1"/>
</dbReference>
<gene>
    <name evidence="1" type="ORF">CH63R_11175</name>
</gene>
<protein>
    <submittedName>
        <fullName evidence="1">Uncharacterized protein</fullName>
    </submittedName>
</protein>
<organism evidence="1 2">
    <name type="scientific">Colletotrichum higginsianum (strain IMI 349063)</name>
    <name type="common">Crucifer anthracnose fungus</name>
    <dbReference type="NCBI Taxonomy" id="759273"/>
    <lineage>
        <taxon>Eukaryota</taxon>
        <taxon>Fungi</taxon>
        <taxon>Dikarya</taxon>
        <taxon>Ascomycota</taxon>
        <taxon>Pezizomycotina</taxon>
        <taxon>Sordariomycetes</taxon>
        <taxon>Hypocreomycetidae</taxon>
        <taxon>Glomerellales</taxon>
        <taxon>Glomerellaceae</taxon>
        <taxon>Colletotrichum</taxon>
        <taxon>Colletotrichum destructivum species complex</taxon>
    </lineage>
</organism>